<organism evidence="1 2">
    <name type="scientific">Psychroflexus longus</name>
    <dbReference type="NCBI Taxonomy" id="2873596"/>
    <lineage>
        <taxon>Bacteria</taxon>
        <taxon>Pseudomonadati</taxon>
        <taxon>Bacteroidota</taxon>
        <taxon>Flavobacteriia</taxon>
        <taxon>Flavobacteriales</taxon>
        <taxon>Flavobacteriaceae</taxon>
        <taxon>Psychroflexus</taxon>
    </lineage>
</organism>
<dbReference type="Proteomes" id="UP001199314">
    <property type="component" value="Unassembled WGS sequence"/>
</dbReference>
<evidence type="ECO:0000313" key="2">
    <source>
        <dbReference type="Proteomes" id="UP001199314"/>
    </source>
</evidence>
<comment type="caution">
    <text evidence="1">The sequence shown here is derived from an EMBL/GenBank/DDBJ whole genome shotgun (WGS) entry which is preliminary data.</text>
</comment>
<evidence type="ECO:0008006" key="3">
    <source>
        <dbReference type="Google" id="ProtNLM"/>
    </source>
</evidence>
<sequence>MIDFFQRLDIFMDYKGLNDHKLSLETGISNGLIGKARKRGSLSGQNISKLINTYKDLSADWLFRGEGEMIKSKENNTPAETGSKDYIIELQKKTIENLELRVKSLENKNE</sequence>
<reference evidence="2" key="1">
    <citation type="submission" date="2023-07" db="EMBL/GenBank/DDBJ databases">
        <title>Novel species isolated from saline lakes on Tibetan Plateau.</title>
        <authorList>
            <person name="Lu H."/>
        </authorList>
    </citation>
    <scope>NUCLEOTIDE SEQUENCE [LARGE SCALE GENOMIC DNA]</scope>
    <source>
        <strain evidence="2">CAK8W</strain>
    </source>
</reference>
<proteinExistence type="predicted"/>
<protein>
    <recommendedName>
        <fullName evidence="3">Bacteriophage CI repressor helix-turn-helix domain-containing protein</fullName>
    </recommendedName>
</protein>
<evidence type="ECO:0000313" key="1">
    <source>
        <dbReference type="EMBL" id="MBZ9779884.1"/>
    </source>
</evidence>
<keyword evidence="2" id="KW-1185">Reference proteome</keyword>
<dbReference type="RefSeq" id="WP_224462214.1">
    <property type="nucleotide sequence ID" value="NZ_JAIQZE010000020.1"/>
</dbReference>
<accession>A0ABS7XND7</accession>
<dbReference type="Gene3D" id="1.10.260.40">
    <property type="entry name" value="lambda repressor-like DNA-binding domains"/>
    <property type="match status" value="1"/>
</dbReference>
<dbReference type="InterPro" id="IPR010982">
    <property type="entry name" value="Lambda_DNA-bd_dom_sf"/>
</dbReference>
<dbReference type="EMBL" id="JAIQZE010000020">
    <property type="protein sequence ID" value="MBZ9779884.1"/>
    <property type="molecule type" value="Genomic_DNA"/>
</dbReference>
<gene>
    <name evidence="1" type="ORF">LB452_13225</name>
</gene>
<name>A0ABS7XND7_9FLAO</name>